<keyword evidence="1 6" id="KW-0378">Hydrolase</keyword>
<dbReference type="Pfam" id="PF10343">
    <property type="entry name" value="Q_salvage"/>
    <property type="match status" value="1"/>
</dbReference>
<comment type="similarity">
    <text evidence="2 6">Belongs to the QNG1 protein family.</text>
</comment>
<dbReference type="PANTHER" id="PTHR21314:SF0">
    <property type="entry name" value="QUEUOSINE 5'-PHOSPHATE N-GLYCOSYLASE_HYDROLASE"/>
    <property type="match status" value="1"/>
</dbReference>
<dbReference type="PANTHER" id="PTHR21314">
    <property type="entry name" value="QUEUOSINE 5'-PHOSPHATE N-GLYCOSYLASE_HYDROLASE-RELATED"/>
    <property type="match status" value="1"/>
</dbReference>
<dbReference type="Proteomes" id="UP000734854">
    <property type="component" value="Unassembled WGS sequence"/>
</dbReference>
<evidence type="ECO:0000256" key="3">
    <source>
        <dbReference type="ARBA" id="ARBA00035306"/>
    </source>
</evidence>
<comment type="caution">
    <text evidence="7">The sequence shown here is derived from an EMBL/GenBank/DDBJ whole genome shotgun (WGS) entry which is preliminary data.</text>
</comment>
<accession>A0A8J5CBL0</accession>
<keyword evidence="8" id="KW-1185">Reference proteome</keyword>
<organism evidence="7 8">
    <name type="scientific">Zingiber officinale</name>
    <name type="common">Ginger</name>
    <name type="synonym">Amomum zingiber</name>
    <dbReference type="NCBI Taxonomy" id="94328"/>
    <lineage>
        <taxon>Eukaryota</taxon>
        <taxon>Viridiplantae</taxon>
        <taxon>Streptophyta</taxon>
        <taxon>Embryophyta</taxon>
        <taxon>Tracheophyta</taxon>
        <taxon>Spermatophyta</taxon>
        <taxon>Magnoliopsida</taxon>
        <taxon>Liliopsida</taxon>
        <taxon>Zingiberales</taxon>
        <taxon>Zingiberaceae</taxon>
        <taxon>Zingiber</taxon>
    </lineage>
</organism>
<sequence>MTCLGLFCHFGHCHKRKPTRVIQRAPRFALAAVALSPLPALRLREENKNKAFEMHSSFLQRYFPGSVAATTDSLFAAGSIGKNAKSQIENVADRIQGSVPKVEWDFEGIHYFDGGPLTVQYLLVLDAINFCFWPDEELSYDHLASGLKAALQQDNSVLDADRLQTYDGPQLRELLNWPRPLPLEEERIRLLHEVGIELERSYEGQAANLVKAAGNSAARLVTLVTRHFPGFRDHSLYKGRQVFLYKRAQIFVADVWGAFKGQGHGKFYDIGSITIFADYIVPAVLEQLGVLKYSSTLSNSIDSKIEISSGSEEEIEIRACTIYAVEKMRDLIESKFAKKVLSVEMDLWLWSKGVQDSDLAHHRTLSIYY</sequence>
<evidence type="ECO:0000256" key="1">
    <source>
        <dbReference type="ARBA" id="ARBA00022801"/>
    </source>
</evidence>
<evidence type="ECO:0000256" key="6">
    <source>
        <dbReference type="RuleBase" id="RU365002"/>
    </source>
</evidence>
<dbReference type="GO" id="GO:0006400">
    <property type="term" value="P:tRNA modification"/>
    <property type="evidence" value="ECO:0007669"/>
    <property type="project" value="TreeGrafter"/>
</dbReference>
<dbReference type="AlphaFoldDB" id="A0A8J5CBL0"/>
<evidence type="ECO:0000313" key="7">
    <source>
        <dbReference type="EMBL" id="KAG6471897.1"/>
    </source>
</evidence>
<gene>
    <name evidence="7" type="ORF">ZIOFF_069348</name>
</gene>
<evidence type="ECO:0000256" key="2">
    <source>
        <dbReference type="ARBA" id="ARBA00035119"/>
    </source>
</evidence>
<protein>
    <recommendedName>
        <fullName evidence="3 6">Queuosine 5'-phosphate N-glycosylase/hydrolase</fullName>
        <ecNumber evidence="6">3.2.2.-</ecNumber>
    </recommendedName>
    <alternativeName>
        <fullName evidence="4 6">Queuosine-nucleotide N-glycosylase/hydrolase</fullName>
    </alternativeName>
</protein>
<comment type="function">
    <text evidence="6">Catalyzes the hydrolysis of queuosine 5'-phosphate, releasing the nucleobase queuine (q). Is required for salvage of queuine from exogenous queuosine (Q) that is imported and then converted to queuosine 5'-phosphate intracellularly.</text>
</comment>
<proteinExistence type="inferred from homology"/>
<dbReference type="GO" id="GO:0016787">
    <property type="term" value="F:hydrolase activity"/>
    <property type="evidence" value="ECO:0007669"/>
    <property type="project" value="UniProtKB-KW"/>
</dbReference>
<evidence type="ECO:0000256" key="4">
    <source>
        <dbReference type="ARBA" id="ARBA00035393"/>
    </source>
</evidence>
<evidence type="ECO:0000256" key="5">
    <source>
        <dbReference type="ARBA" id="ARBA00048204"/>
    </source>
</evidence>
<reference evidence="7 8" key="1">
    <citation type="submission" date="2020-08" db="EMBL/GenBank/DDBJ databases">
        <title>Plant Genome Project.</title>
        <authorList>
            <person name="Zhang R.-G."/>
        </authorList>
    </citation>
    <scope>NUCLEOTIDE SEQUENCE [LARGE SCALE GENOMIC DNA]</scope>
    <source>
        <tissue evidence="7">Rhizome</tissue>
    </source>
</reference>
<name>A0A8J5CBL0_ZINOF</name>
<dbReference type="EMBL" id="JACMSC010000020">
    <property type="protein sequence ID" value="KAG6471897.1"/>
    <property type="molecule type" value="Genomic_DNA"/>
</dbReference>
<dbReference type="InterPro" id="IPR019438">
    <property type="entry name" value="Q_salvage"/>
</dbReference>
<dbReference type="EC" id="3.2.2.-" evidence="6"/>
<evidence type="ECO:0000313" key="8">
    <source>
        <dbReference type="Proteomes" id="UP000734854"/>
    </source>
</evidence>
<comment type="catalytic activity">
    <reaction evidence="5 6">
        <text>queuosine 5'-phosphate + H2O = queuine + D-ribose 5-phosphate</text>
        <dbReference type="Rhea" id="RHEA:75387"/>
        <dbReference type="ChEBI" id="CHEBI:15377"/>
        <dbReference type="ChEBI" id="CHEBI:17433"/>
        <dbReference type="ChEBI" id="CHEBI:78346"/>
        <dbReference type="ChEBI" id="CHEBI:194371"/>
    </reaction>
    <physiologicalReaction direction="left-to-right" evidence="5 6">
        <dbReference type="Rhea" id="RHEA:75388"/>
    </physiologicalReaction>
</comment>